<proteinExistence type="predicted"/>
<comment type="caution">
    <text evidence="1">The sequence shown here is derived from an EMBL/GenBank/DDBJ whole genome shotgun (WGS) entry which is preliminary data.</text>
</comment>
<dbReference type="SUPFAM" id="SSF52540">
    <property type="entry name" value="P-loop containing nucleoside triphosphate hydrolases"/>
    <property type="match status" value="1"/>
</dbReference>
<dbReference type="RefSeq" id="WP_035059861.1">
    <property type="nucleotide sequence ID" value="NZ_AXCZ01000063.1"/>
</dbReference>
<keyword evidence="2" id="KW-1185">Reference proteome</keyword>
<dbReference type="SUPFAM" id="SSF46785">
    <property type="entry name" value="Winged helix' DNA-binding domain"/>
    <property type="match status" value="1"/>
</dbReference>
<dbReference type="PANTHER" id="PTHR34704:SF1">
    <property type="entry name" value="ATPASE"/>
    <property type="match status" value="1"/>
</dbReference>
<name>A0A0A0BZN1_9CELL</name>
<protein>
    <submittedName>
        <fullName evidence="1">ATPase</fullName>
    </submittedName>
</protein>
<evidence type="ECO:0000313" key="2">
    <source>
        <dbReference type="Proteomes" id="UP000054314"/>
    </source>
</evidence>
<dbReference type="EMBL" id="AXCZ01000063">
    <property type="protein sequence ID" value="KGM13147.1"/>
    <property type="molecule type" value="Genomic_DNA"/>
</dbReference>
<dbReference type="AlphaFoldDB" id="A0A0A0BZN1"/>
<dbReference type="Proteomes" id="UP000054314">
    <property type="component" value="Unassembled WGS sequence"/>
</dbReference>
<dbReference type="OrthoDB" id="9813134at2"/>
<evidence type="ECO:0000313" key="1">
    <source>
        <dbReference type="EMBL" id="KGM13147.1"/>
    </source>
</evidence>
<dbReference type="Gene3D" id="3.40.50.300">
    <property type="entry name" value="P-loop containing nucleotide triphosphate hydrolases"/>
    <property type="match status" value="1"/>
</dbReference>
<reference evidence="1 2" key="1">
    <citation type="submission" date="2013-08" db="EMBL/GenBank/DDBJ databases">
        <title>Genome sequencing of Cellulomonas bogoriensis 69B4.</title>
        <authorList>
            <person name="Chen F."/>
            <person name="Li Y."/>
            <person name="Wang G."/>
        </authorList>
    </citation>
    <scope>NUCLEOTIDE SEQUENCE [LARGE SCALE GENOMIC DNA]</scope>
    <source>
        <strain evidence="1 2">69B4</strain>
    </source>
</reference>
<gene>
    <name evidence="1" type="ORF">N869_15925</name>
</gene>
<organism evidence="1 2">
    <name type="scientific">Cellulomonas bogoriensis 69B4 = DSM 16987</name>
    <dbReference type="NCBI Taxonomy" id="1386082"/>
    <lineage>
        <taxon>Bacteria</taxon>
        <taxon>Bacillati</taxon>
        <taxon>Actinomycetota</taxon>
        <taxon>Actinomycetes</taxon>
        <taxon>Micrococcales</taxon>
        <taxon>Cellulomonadaceae</taxon>
        <taxon>Cellulomonas</taxon>
    </lineage>
</organism>
<sequence length="498" mass="54326">MDRPTDLYDRTYEWDDLTSLASREGPGLALGILSGRRRHGKSYLLRRVAAAAGGLYHQARELETPLALAAFADDVAEHLGYPAGSLRFDDWEVALRTALGMPRGGGASSRRAPGASFLVLDEFPYLLERSPSIPSILQLLYDEAADREDGVGAVVVCGSALSVMRDLLSGQRPLRGRAQLDMTLHAFDYRQSREFWGVVSPHVAFQVHAVLGGTPGYKNLVRSAPPEDPSAVPRWLMEEVMSPASALFGEQAYLLREDPRSLDRALYTSVLTAVAQGSRTQSMIGARVGRDHNRLRHPLSALVETGFLRREEDALTRRRPLFEVADPIIRFTQAVIEPHRALLEERQLGEAWNAAAAAFSSQVLGPQFEHMARVWASRYAGERFGEPLGDAAPAVINDADARAQHEVDVVAGPRGADLTDSAAPVVLLGEAKATNRRRTVADLHRLEHVRDLLVSRGRDAGGARLTVFSTAGFDGALVAVARARADVHLVDLAELYDA</sequence>
<dbReference type="InterPro" id="IPR027417">
    <property type="entry name" value="P-loop_NTPase"/>
</dbReference>
<accession>A0A0A0BZN1</accession>
<dbReference type="PANTHER" id="PTHR34704">
    <property type="entry name" value="ATPASE"/>
    <property type="match status" value="1"/>
</dbReference>
<dbReference type="InterPro" id="IPR036390">
    <property type="entry name" value="WH_DNA-bd_sf"/>
</dbReference>